<dbReference type="Proteomes" id="UP000622405">
    <property type="component" value="Unassembled WGS sequence"/>
</dbReference>
<dbReference type="Gene3D" id="3.10.20.30">
    <property type="match status" value="1"/>
</dbReference>
<dbReference type="Pfam" id="PF02597">
    <property type="entry name" value="ThiS"/>
    <property type="match status" value="1"/>
</dbReference>
<dbReference type="PANTHER" id="PTHR38031">
    <property type="entry name" value="SULFUR CARRIER PROTEIN SLR0821-RELATED"/>
    <property type="match status" value="1"/>
</dbReference>
<proteinExistence type="predicted"/>
<name>A0ABR6YVW9_9FIRM</name>
<gene>
    <name evidence="1" type="ORF">GH811_06930</name>
</gene>
<dbReference type="InterPro" id="IPR052045">
    <property type="entry name" value="Sulfur_Carrier/Prot_Modifier"/>
</dbReference>
<dbReference type="NCBIfam" id="NF041918">
    <property type="entry name" value="SAMP1"/>
    <property type="match status" value="1"/>
</dbReference>
<dbReference type="InterPro" id="IPR003749">
    <property type="entry name" value="ThiS/MoaD-like"/>
</dbReference>
<organism evidence="1 2">
    <name type="scientific">Acetobacterium malicum</name>
    <dbReference type="NCBI Taxonomy" id="52692"/>
    <lineage>
        <taxon>Bacteria</taxon>
        <taxon>Bacillati</taxon>
        <taxon>Bacillota</taxon>
        <taxon>Clostridia</taxon>
        <taxon>Eubacteriales</taxon>
        <taxon>Eubacteriaceae</taxon>
        <taxon>Acetobacterium</taxon>
    </lineage>
</organism>
<dbReference type="InterPro" id="IPR012675">
    <property type="entry name" value="Beta-grasp_dom_sf"/>
</dbReference>
<evidence type="ECO:0000313" key="1">
    <source>
        <dbReference type="EMBL" id="MBC3899345.1"/>
    </source>
</evidence>
<dbReference type="InterPro" id="IPR010038">
    <property type="entry name" value="MoaD_arc-typ"/>
</dbReference>
<dbReference type="NCBIfam" id="TIGR01687">
    <property type="entry name" value="moaD_arch"/>
    <property type="match status" value="1"/>
</dbReference>
<evidence type="ECO:0000313" key="2">
    <source>
        <dbReference type="Proteomes" id="UP000622405"/>
    </source>
</evidence>
<dbReference type="EMBL" id="WJBE01000005">
    <property type="protein sequence ID" value="MBC3899345.1"/>
    <property type="molecule type" value="Genomic_DNA"/>
</dbReference>
<sequence length="99" mass="10446">MNQMITVEITTIMGLKALMGGNKDQSLTLSDGATVAEALDQLCKTYGLPLHERIFNDAQQLNPGIVVFVNGCVIFALDGLETPLQDGDAVLIFPPVGGG</sequence>
<dbReference type="SUPFAM" id="SSF54285">
    <property type="entry name" value="MoaD/ThiS"/>
    <property type="match status" value="1"/>
</dbReference>
<accession>A0ABR6YVW9</accession>
<protein>
    <submittedName>
        <fullName evidence="1">MoaD family protein</fullName>
    </submittedName>
</protein>
<dbReference type="InterPro" id="IPR016155">
    <property type="entry name" value="Mopterin_synth/thiamin_S_b"/>
</dbReference>
<dbReference type="InterPro" id="IPR054834">
    <property type="entry name" value="SAMP1_3"/>
</dbReference>
<reference evidence="1 2" key="1">
    <citation type="journal article" date="2020" name="mSystems">
        <title>Defining Genomic and Predicted Metabolic Features of the Acetobacterium Genus.</title>
        <authorList>
            <person name="Ross D.E."/>
            <person name="Marshall C.W."/>
            <person name="Gulliver D."/>
            <person name="May H.D."/>
            <person name="Norman R.S."/>
        </authorList>
    </citation>
    <scope>NUCLEOTIDE SEQUENCE [LARGE SCALE GENOMIC DNA]</scope>
    <source>
        <strain evidence="1 2">DSM 4132</strain>
    </source>
</reference>
<keyword evidence="2" id="KW-1185">Reference proteome</keyword>
<dbReference type="PANTHER" id="PTHR38031:SF1">
    <property type="entry name" value="SULFUR CARRIER PROTEIN CYSO"/>
    <property type="match status" value="1"/>
</dbReference>
<comment type="caution">
    <text evidence="1">The sequence shown here is derived from an EMBL/GenBank/DDBJ whole genome shotgun (WGS) entry which is preliminary data.</text>
</comment>